<reference evidence="4 5" key="2">
    <citation type="submission" date="2024-07" db="EMBL/GenBank/DDBJ databases">
        <authorList>
            <person name="Akdeniz Z."/>
        </authorList>
    </citation>
    <scope>NUCLEOTIDE SEQUENCE [LARGE SCALE GENOMIC DNA]</scope>
</reference>
<accession>A0AA86PAG4</accession>
<proteinExistence type="predicted"/>
<dbReference type="AlphaFoldDB" id="A0AA86PAG4"/>
<dbReference type="EMBL" id="CATOUU010000598">
    <property type="protein sequence ID" value="CAI9935249.1"/>
    <property type="molecule type" value="Genomic_DNA"/>
</dbReference>
<sequence>MAFLIAQTLTCYSDYDLVLAGQQITINFKTPLTPSDTTFCSKALTNPLTIMFKLSAATYISFETSLTPFQQSIILNETHYKSLNSQTFNVTMNSLLNTLGLKVIYDDVEIFTSTVDQTTGTNLPVIPKPKANMAIPICIGLFGIVLPIAIIITLIVYFTKKHSKKAFKESDDYIEVNSLDEVKNRSMFHDSMTGFPTDIQKLFKKNIHQVKECDFVIQDVRAKVKLNGGIDGLKLLNVASQLISEREVLHSAKQERDDDNGIITIPHEKQPENGMWKEPEKQVIEEI</sequence>
<feature type="transmembrane region" description="Helical" evidence="2">
    <location>
        <begin position="133"/>
        <end position="158"/>
    </location>
</feature>
<evidence type="ECO:0000313" key="3">
    <source>
        <dbReference type="EMBL" id="CAI9935249.1"/>
    </source>
</evidence>
<evidence type="ECO:0000256" key="2">
    <source>
        <dbReference type="SAM" id="Phobius"/>
    </source>
</evidence>
<keyword evidence="2" id="KW-0812">Transmembrane</keyword>
<feature type="region of interest" description="Disordered" evidence="1">
    <location>
        <begin position="262"/>
        <end position="281"/>
    </location>
</feature>
<name>A0AA86PAG4_9EUKA</name>
<gene>
    <name evidence="3" type="ORF">HINF_LOCUS22894</name>
    <name evidence="4" type="ORF">HINF_LOCUS59641</name>
</gene>
<feature type="compositionally biased region" description="Basic and acidic residues" evidence="1">
    <location>
        <begin position="266"/>
        <end position="281"/>
    </location>
</feature>
<evidence type="ECO:0000313" key="4">
    <source>
        <dbReference type="EMBL" id="CAL6079968.1"/>
    </source>
</evidence>
<dbReference type="EMBL" id="CAXDID020000343">
    <property type="protein sequence ID" value="CAL6079968.1"/>
    <property type="molecule type" value="Genomic_DNA"/>
</dbReference>
<keyword evidence="2" id="KW-1133">Transmembrane helix</keyword>
<comment type="caution">
    <text evidence="3">The sequence shown here is derived from an EMBL/GenBank/DDBJ whole genome shotgun (WGS) entry which is preliminary data.</text>
</comment>
<reference evidence="3" key="1">
    <citation type="submission" date="2023-06" db="EMBL/GenBank/DDBJ databases">
        <authorList>
            <person name="Kurt Z."/>
        </authorList>
    </citation>
    <scope>NUCLEOTIDE SEQUENCE</scope>
</reference>
<keyword evidence="2" id="KW-0472">Membrane</keyword>
<evidence type="ECO:0000313" key="5">
    <source>
        <dbReference type="Proteomes" id="UP001642409"/>
    </source>
</evidence>
<evidence type="ECO:0000256" key="1">
    <source>
        <dbReference type="SAM" id="MobiDB-lite"/>
    </source>
</evidence>
<protein>
    <submittedName>
        <fullName evidence="4">Hypothetical_protein</fullName>
    </submittedName>
</protein>
<organism evidence="3">
    <name type="scientific">Hexamita inflata</name>
    <dbReference type="NCBI Taxonomy" id="28002"/>
    <lineage>
        <taxon>Eukaryota</taxon>
        <taxon>Metamonada</taxon>
        <taxon>Diplomonadida</taxon>
        <taxon>Hexamitidae</taxon>
        <taxon>Hexamitinae</taxon>
        <taxon>Hexamita</taxon>
    </lineage>
</organism>
<keyword evidence="5" id="KW-1185">Reference proteome</keyword>
<dbReference type="Proteomes" id="UP001642409">
    <property type="component" value="Unassembled WGS sequence"/>
</dbReference>